<evidence type="ECO:0000313" key="5">
    <source>
        <dbReference type="Proteomes" id="UP000013026"/>
    </source>
</evidence>
<dbReference type="EMBL" id="CP005385">
    <property type="protein sequence ID" value="AGK03601.1"/>
    <property type="molecule type" value="Genomic_DNA"/>
</dbReference>
<dbReference type="eggNOG" id="COG3420">
    <property type="taxonomic scope" value="Bacteria"/>
</dbReference>
<dbReference type="InterPro" id="IPR059226">
    <property type="entry name" value="Choice_anch_Q_dom"/>
</dbReference>
<sequence>MNGGPEQDIAIQPTQSGNIIFWIPLVSGSNTAVIRVYDAEGLSASATLNLQVGGSSSGGSGGGSFGTDYGGYTLPSGPTYYVSPSGSNANDGSRERPWATLSFAVQKLKPGDVLRVLPGSYNESVQVTASGTSSQRITIASDIRWGAKLNAQGNLFGIDVRGSYVDIVGFEVTNATNSGIISWAPYNRFLFNHVYGIRAQCDSNGGAGVNMSSPDSSDGVMLGNLVHDIGDLSAGFCTRIHGIYQGAPRGLVQNNITYRARGFGITSWHAATAVTISNNLSFANLYGGISVGSGDNTRGNRAENFLVANNIVVGNPRGISEEGNTGVNRFVNNLVWNNTTNWRLQTSTQQGSLSLDPGFVNFQPDGSGNYTLQSSSPAIDKGITERAPAIDFQAKPRLQGSAPDLGPFEVR</sequence>
<dbReference type="InterPro" id="IPR011050">
    <property type="entry name" value="Pectin_lyase_fold/virulence"/>
</dbReference>
<dbReference type="Proteomes" id="UP000013026">
    <property type="component" value="Chromosome"/>
</dbReference>
<dbReference type="GO" id="GO:0005576">
    <property type="term" value="C:extracellular region"/>
    <property type="evidence" value="ECO:0007669"/>
    <property type="project" value="UniProtKB-SubCell"/>
</dbReference>
<dbReference type="PANTHER" id="PTHR40088">
    <property type="entry name" value="PECTATE LYASE (EUROFUNG)"/>
    <property type="match status" value="1"/>
</dbReference>
<dbReference type="SUPFAM" id="SSF51126">
    <property type="entry name" value="Pectin lyase-like"/>
    <property type="match status" value="1"/>
</dbReference>
<dbReference type="PANTHER" id="PTHR40088:SF2">
    <property type="entry name" value="SECRETED SUGAR HYDROLASE"/>
    <property type="match status" value="1"/>
</dbReference>
<keyword evidence="3" id="KW-0732">Signal</keyword>
<reference evidence="4 5" key="1">
    <citation type="submission" date="2013-04" db="EMBL/GenBank/DDBJ databases">
        <authorList>
            <person name="Chin J."/>
            <person name="Alexander D.H."/>
            <person name="Marks P."/>
            <person name="Korlach J."/>
            <person name="Clum A."/>
            <person name="Copeland A."/>
        </authorList>
    </citation>
    <scope>NUCLEOTIDE SEQUENCE [LARGE SCALE GENOMIC DNA]</scope>
    <source>
        <strain evidence="5">ATCC 35948 / DSM 1279 / VKM B-1258 / 21</strain>
    </source>
</reference>
<dbReference type="InterPro" id="IPR012334">
    <property type="entry name" value="Pectin_lyas_fold"/>
</dbReference>
<dbReference type="KEGG" id="mre:K649_01475"/>
<dbReference type="GO" id="GO:0016837">
    <property type="term" value="F:carbon-oxygen lyase activity, acting on polysaccharides"/>
    <property type="evidence" value="ECO:0007669"/>
    <property type="project" value="TreeGrafter"/>
</dbReference>
<dbReference type="PATRIC" id="fig|504728.9.peg.306"/>
<evidence type="ECO:0000256" key="2">
    <source>
        <dbReference type="ARBA" id="ARBA00022525"/>
    </source>
</evidence>
<name>M9X4P7_MEIRD</name>
<comment type="subcellular location">
    <subcellularLocation>
        <location evidence="1">Secreted</location>
    </subcellularLocation>
</comment>
<accession>M9X4P7</accession>
<protein>
    <submittedName>
        <fullName evidence="4">Uncharacterized protein</fullName>
    </submittedName>
</protein>
<dbReference type="InterPro" id="IPR052052">
    <property type="entry name" value="Polysaccharide_Lyase_9"/>
</dbReference>
<keyword evidence="2" id="KW-0964">Secreted</keyword>
<evidence type="ECO:0000256" key="1">
    <source>
        <dbReference type="ARBA" id="ARBA00004613"/>
    </source>
</evidence>
<dbReference type="STRING" id="504728.K649_01475"/>
<dbReference type="RefSeq" id="WP_015586311.1">
    <property type="nucleotide sequence ID" value="NC_013946.1"/>
</dbReference>
<gene>
    <name evidence="4" type="ORF">K649_01475</name>
</gene>
<dbReference type="NCBIfam" id="NF041518">
    <property type="entry name" value="choice_anch_Q"/>
    <property type="match status" value="1"/>
</dbReference>
<dbReference type="AlphaFoldDB" id="M9X4P7"/>
<proteinExistence type="predicted"/>
<organism evidence="4 5">
    <name type="scientific">Meiothermus ruber (strain ATCC 35948 / DSM 1279 / VKM B-1258 / 21)</name>
    <name type="common">Thermus ruber</name>
    <dbReference type="NCBI Taxonomy" id="504728"/>
    <lineage>
        <taxon>Bacteria</taxon>
        <taxon>Thermotogati</taxon>
        <taxon>Deinococcota</taxon>
        <taxon>Deinococci</taxon>
        <taxon>Thermales</taxon>
        <taxon>Thermaceae</taxon>
        <taxon>Meiothermus</taxon>
    </lineage>
</organism>
<evidence type="ECO:0000256" key="3">
    <source>
        <dbReference type="ARBA" id="ARBA00022729"/>
    </source>
</evidence>
<dbReference type="Gene3D" id="2.160.20.10">
    <property type="entry name" value="Single-stranded right-handed beta-helix, Pectin lyase-like"/>
    <property type="match status" value="1"/>
</dbReference>
<evidence type="ECO:0000313" key="4">
    <source>
        <dbReference type="EMBL" id="AGK03601.1"/>
    </source>
</evidence>